<dbReference type="SUPFAM" id="SSF140990">
    <property type="entry name" value="FtsH protease domain-like"/>
    <property type="match status" value="1"/>
</dbReference>
<dbReference type="InterPro" id="IPR005936">
    <property type="entry name" value="FtsH"/>
</dbReference>
<feature type="binding site" evidence="15">
    <location>
        <begin position="264"/>
        <end position="271"/>
    </location>
    <ligand>
        <name>ATP</name>
        <dbReference type="ChEBI" id="CHEBI:30616"/>
    </ligand>
</feature>
<evidence type="ECO:0000256" key="6">
    <source>
        <dbReference type="ARBA" id="ARBA00022723"/>
    </source>
</evidence>
<dbReference type="HAMAP" id="MF_01458">
    <property type="entry name" value="FtsH"/>
    <property type="match status" value="1"/>
</dbReference>
<feature type="binding site" evidence="15">
    <location>
        <position position="485"/>
    </location>
    <ligand>
        <name>Zn(2+)</name>
        <dbReference type="ChEBI" id="CHEBI:29105"/>
        <note>catalytic</note>
    </ligand>
</feature>
<dbReference type="Pfam" id="PF06480">
    <property type="entry name" value="FtsH_ext"/>
    <property type="match status" value="1"/>
</dbReference>
<dbReference type="GO" id="GO:0030163">
    <property type="term" value="P:protein catabolic process"/>
    <property type="evidence" value="ECO:0007669"/>
    <property type="project" value="UniProtKB-UniRule"/>
</dbReference>
<dbReference type="PROSITE" id="PS00674">
    <property type="entry name" value="AAA"/>
    <property type="match status" value="1"/>
</dbReference>
<evidence type="ECO:0000256" key="7">
    <source>
        <dbReference type="ARBA" id="ARBA00022741"/>
    </source>
</evidence>
<dbReference type="FunFam" id="3.40.50.300:FF:000001">
    <property type="entry name" value="ATP-dependent zinc metalloprotease FtsH"/>
    <property type="match status" value="1"/>
</dbReference>
<dbReference type="Gene3D" id="3.40.50.300">
    <property type="entry name" value="P-loop containing nucleotide triphosphate hydrolases"/>
    <property type="match status" value="1"/>
</dbReference>
<keyword evidence="7 15" id="KW-0547">Nucleotide-binding</keyword>
<dbReference type="SUPFAM" id="SSF52540">
    <property type="entry name" value="P-loop containing nucleoside triphosphate hydrolases"/>
    <property type="match status" value="1"/>
</dbReference>
<comment type="function">
    <text evidence="15">Acts as a processive, ATP-dependent zinc metallopeptidase for both cytoplasmic and membrane proteins. Plays a role in the quality control of integral membrane proteins.</text>
</comment>
<evidence type="ECO:0000256" key="13">
    <source>
        <dbReference type="ARBA" id="ARBA00023136"/>
    </source>
</evidence>
<evidence type="ECO:0000256" key="16">
    <source>
        <dbReference type="RuleBase" id="RU003651"/>
    </source>
</evidence>
<dbReference type="KEGG" id="parq:DSM112329_03194"/>
<evidence type="ECO:0000256" key="5">
    <source>
        <dbReference type="ARBA" id="ARBA00022692"/>
    </source>
</evidence>
<dbReference type="GO" id="GO:0005524">
    <property type="term" value="F:ATP binding"/>
    <property type="evidence" value="ECO:0007669"/>
    <property type="project" value="UniProtKB-UniRule"/>
</dbReference>
<evidence type="ECO:0000256" key="3">
    <source>
        <dbReference type="ARBA" id="ARBA00022475"/>
    </source>
</evidence>
<keyword evidence="6 15" id="KW-0479">Metal-binding</keyword>
<dbReference type="InterPro" id="IPR000642">
    <property type="entry name" value="Peptidase_M41"/>
</dbReference>
<dbReference type="NCBIfam" id="TIGR01241">
    <property type="entry name" value="FtsH_fam"/>
    <property type="match status" value="1"/>
</dbReference>
<comment type="similarity">
    <text evidence="2 15">In the C-terminal section; belongs to the peptidase M41 family.</text>
</comment>
<keyword evidence="10 15" id="KW-0067">ATP-binding</keyword>
<dbReference type="Pfam" id="PF00004">
    <property type="entry name" value="AAA"/>
    <property type="match status" value="1"/>
</dbReference>
<feature type="compositionally biased region" description="Basic and acidic residues" evidence="17">
    <location>
        <begin position="35"/>
        <end position="47"/>
    </location>
</feature>
<sequence>MSEDQPRQSADDSSQGPRPKPKPSDQSRTPWRVEPAPDGRGTPDKDGKKKRSPAGMSWQRFGLLLLALFALNFFLTTLLPGGERPARISYAPYFLNQVKAGNVKEISSRGETVSGKFKVAVDPPGKRGETTKFITEIPTFASNGSTLSRLLEKYSVEVNAESPTRGRSLMSTLLISLLPTLLLIGAFVWLARRAAASAGGGLGAQFGRSKAKRVEVGSTRTTFDDVAGIEEAKEELVEVVDFLRNPDKYKKLGAKIPRGVLLSGQPGTGKTLLARAMAGEAEVPFFSASASEFIEMIVGVGASRVRDLFDEAKKAAPAIIFIDELDAIGRARGGGGIGGHDEREQTLNQVLTEMDGFDPSLGVIVLAATNRPEILDSALLRPGRFDRRVVVSSPDKVGRAQILAVHTRSVPIDTDVDLDAIASSTPGMVGADLANLVNEAALLAAKRGHERVRLADFTDGLEKVILGAERKVVMSAAERERTAYHEAGHALVGMLTEGADPVRKISIIPRGMALGVTLSAPEADRFNYDEAYLRGKILVALGGRVAEEVIYGTITSGAESDIQQLTRIARGMVVRWGMSEAIGPIAVEPSQGNGMLLPGSEQVSQATQELIDQEVRRIVDEAHHEVVELLTAHRDQLEGLTAALLKEETLDEVEAYLAAGVPRASRAEREAEQAPPTGVSPTAPLPEPSEV</sequence>
<keyword evidence="4 15" id="KW-0645">Protease</keyword>
<keyword evidence="13 15" id="KW-0472">Membrane</keyword>
<keyword evidence="12 15" id="KW-0482">Metalloprotease</keyword>
<dbReference type="PANTHER" id="PTHR23076:SF97">
    <property type="entry name" value="ATP-DEPENDENT ZINC METALLOPROTEASE YME1L1"/>
    <property type="match status" value="1"/>
</dbReference>
<comment type="subcellular location">
    <subcellularLocation>
        <location evidence="15">Cell membrane</location>
        <topology evidence="15">Multi-pass membrane protein</topology>
        <orientation evidence="15">Cytoplasmic side</orientation>
    </subcellularLocation>
    <subcellularLocation>
        <location evidence="1">Membrane</location>
    </subcellularLocation>
</comment>
<evidence type="ECO:0000256" key="17">
    <source>
        <dbReference type="SAM" id="MobiDB-lite"/>
    </source>
</evidence>
<dbReference type="CDD" id="cd19501">
    <property type="entry name" value="RecA-like_FtsH"/>
    <property type="match status" value="1"/>
</dbReference>
<keyword evidence="11 15" id="KW-1133">Transmembrane helix</keyword>
<dbReference type="InterPro" id="IPR037219">
    <property type="entry name" value="Peptidase_M41-like"/>
</dbReference>
<dbReference type="Pfam" id="PF01434">
    <property type="entry name" value="Peptidase_M41"/>
    <property type="match status" value="1"/>
</dbReference>
<dbReference type="GO" id="GO:0005886">
    <property type="term" value="C:plasma membrane"/>
    <property type="evidence" value="ECO:0007669"/>
    <property type="project" value="UniProtKB-SubCell"/>
</dbReference>
<evidence type="ECO:0000256" key="1">
    <source>
        <dbReference type="ARBA" id="ARBA00004370"/>
    </source>
</evidence>
<dbReference type="GO" id="GO:0004176">
    <property type="term" value="F:ATP-dependent peptidase activity"/>
    <property type="evidence" value="ECO:0007669"/>
    <property type="project" value="InterPro"/>
</dbReference>
<evidence type="ECO:0000256" key="4">
    <source>
        <dbReference type="ARBA" id="ARBA00022670"/>
    </source>
</evidence>
<keyword evidence="3 15" id="KW-1003">Cell membrane</keyword>
<dbReference type="GO" id="GO:0016887">
    <property type="term" value="F:ATP hydrolysis activity"/>
    <property type="evidence" value="ECO:0007669"/>
    <property type="project" value="UniProtKB-UniRule"/>
</dbReference>
<evidence type="ECO:0000256" key="9">
    <source>
        <dbReference type="ARBA" id="ARBA00022833"/>
    </source>
</evidence>
<feature type="transmembrane region" description="Helical" evidence="15">
    <location>
        <begin position="172"/>
        <end position="191"/>
    </location>
</feature>
<dbReference type="InterPro" id="IPR003959">
    <property type="entry name" value="ATPase_AAA_core"/>
</dbReference>
<dbReference type="FunFam" id="1.10.8.60:FF:000001">
    <property type="entry name" value="ATP-dependent zinc metalloprotease FtsH"/>
    <property type="match status" value="1"/>
</dbReference>
<dbReference type="GO" id="GO:0004222">
    <property type="term" value="F:metalloendopeptidase activity"/>
    <property type="evidence" value="ECO:0007669"/>
    <property type="project" value="InterPro"/>
</dbReference>
<feature type="compositionally biased region" description="Basic and acidic residues" evidence="17">
    <location>
        <begin position="1"/>
        <end position="10"/>
    </location>
</feature>
<dbReference type="Pfam" id="PF17862">
    <property type="entry name" value="AAA_lid_3"/>
    <property type="match status" value="1"/>
</dbReference>
<dbReference type="Gene3D" id="1.10.8.60">
    <property type="match status" value="1"/>
</dbReference>
<feature type="binding site" evidence="15">
    <location>
        <position position="489"/>
    </location>
    <ligand>
        <name>Zn(2+)</name>
        <dbReference type="ChEBI" id="CHEBI:29105"/>
        <note>catalytic</note>
    </ligand>
</feature>
<gene>
    <name evidence="19" type="primary">ftsH_2</name>
    <name evidence="15" type="synonym">ftsH</name>
    <name evidence="19" type="ORF">DSM112329_03194</name>
</gene>
<accession>A0AAU7AXI7</accession>
<proteinExistence type="inferred from homology"/>
<dbReference type="GO" id="GO:0008270">
    <property type="term" value="F:zinc ion binding"/>
    <property type="evidence" value="ECO:0007669"/>
    <property type="project" value="UniProtKB-UniRule"/>
</dbReference>
<evidence type="ECO:0000256" key="14">
    <source>
        <dbReference type="ARBA" id="ARBA00061570"/>
    </source>
</evidence>
<name>A0AAU7AXI7_9ACTN</name>
<evidence type="ECO:0000256" key="12">
    <source>
        <dbReference type="ARBA" id="ARBA00023049"/>
    </source>
</evidence>
<organism evidence="19">
    <name type="scientific">Paraconexibacter sp. AEG42_29</name>
    <dbReference type="NCBI Taxonomy" id="2997339"/>
    <lineage>
        <taxon>Bacteria</taxon>
        <taxon>Bacillati</taxon>
        <taxon>Actinomycetota</taxon>
        <taxon>Thermoleophilia</taxon>
        <taxon>Solirubrobacterales</taxon>
        <taxon>Paraconexibacteraceae</taxon>
        <taxon>Paraconexibacter</taxon>
    </lineage>
</organism>
<comment type="similarity">
    <text evidence="14 15">In the central section; belongs to the AAA ATPase family.</text>
</comment>
<dbReference type="SMART" id="SM00382">
    <property type="entry name" value="AAA"/>
    <property type="match status" value="1"/>
</dbReference>
<dbReference type="FunFam" id="1.20.58.760:FF:000001">
    <property type="entry name" value="ATP-dependent zinc metalloprotease FtsH"/>
    <property type="match status" value="1"/>
</dbReference>
<comment type="subunit">
    <text evidence="15">Homohexamer.</text>
</comment>
<dbReference type="GO" id="GO:0006508">
    <property type="term" value="P:proteolysis"/>
    <property type="evidence" value="ECO:0007669"/>
    <property type="project" value="UniProtKB-KW"/>
</dbReference>
<comment type="similarity">
    <text evidence="16">Belongs to the AAA ATPase family.</text>
</comment>
<evidence type="ECO:0000259" key="18">
    <source>
        <dbReference type="SMART" id="SM00382"/>
    </source>
</evidence>
<comment type="cofactor">
    <cofactor evidence="15">
        <name>Zn(2+)</name>
        <dbReference type="ChEBI" id="CHEBI:29105"/>
    </cofactor>
    <text evidence="15">Binds 1 zinc ion per subunit.</text>
</comment>
<protein>
    <recommendedName>
        <fullName evidence="15">ATP-dependent zinc metalloprotease FtsH</fullName>
        <ecNumber evidence="15">3.4.24.-</ecNumber>
    </recommendedName>
</protein>
<dbReference type="InterPro" id="IPR011546">
    <property type="entry name" value="Pept_M41_FtsH_extracell"/>
</dbReference>
<feature type="region of interest" description="Disordered" evidence="17">
    <location>
        <begin position="662"/>
        <end position="691"/>
    </location>
</feature>
<keyword evidence="8 15" id="KW-0378">Hydrolase</keyword>
<dbReference type="PANTHER" id="PTHR23076">
    <property type="entry name" value="METALLOPROTEASE M41 FTSH"/>
    <property type="match status" value="1"/>
</dbReference>
<feature type="region of interest" description="Disordered" evidence="17">
    <location>
        <begin position="1"/>
        <end position="53"/>
    </location>
</feature>
<feature type="binding site" evidence="15">
    <location>
        <position position="561"/>
    </location>
    <ligand>
        <name>Zn(2+)</name>
        <dbReference type="ChEBI" id="CHEBI:29105"/>
        <note>catalytic</note>
    </ligand>
</feature>
<dbReference type="InterPro" id="IPR003593">
    <property type="entry name" value="AAA+_ATPase"/>
</dbReference>
<dbReference type="EC" id="3.4.24.-" evidence="15"/>
<dbReference type="InterPro" id="IPR003960">
    <property type="entry name" value="ATPase_AAA_CS"/>
</dbReference>
<feature type="transmembrane region" description="Helical" evidence="15">
    <location>
        <begin position="61"/>
        <end position="79"/>
    </location>
</feature>
<evidence type="ECO:0000256" key="10">
    <source>
        <dbReference type="ARBA" id="ARBA00022840"/>
    </source>
</evidence>
<feature type="domain" description="AAA+ ATPase" evidence="18">
    <location>
        <begin position="256"/>
        <end position="395"/>
    </location>
</feature>
<reference evidence="19" key="1">
    <citation type="submission" date="2022-12" db="EMBL/GenBank/DDBJ databases">
        <title>Paraconexibacter alkalitolerans sp. nov. and Baekduia alba sp. nov., isolated from soil and emended description of the genera Paraconexibacter (Chun et al., 2020) and Baekduia (An et al., 2020).</title>
        <authorList>
            <person name="Vieira S."/>
            <person name="Huber K.J."/>
            <person name="Geppert A."/>
            <person name="Wolf J."/>
            <person name="Neumann-Schaal M."/>
            <person name="Muesken M."/>
            <person name="Overmann J."/>
        </authorList>
    </citation>
    <scope>NUCLEOTIDE SEQUENCE</scope>
    <source>
        <strain evidence="19">AEG42_29</strain>
    </source>
</reference>
<evidence type="ECO:0000256" key="11">
    <source>
        <dbReference type="ARBA" id="ARBA00022989"/>
    </source>
</evidence>
<dbReference type="Gene3D" id="1.20.58.760">
    <property type="entry name" value="Peptidase M41"/>
    <property type="match status" value="1"/>
</dbReference>
<keyword evidence="5 15" id="KW-0812">Transmembrane</keyword>
<dbReference type="Gene3D" id="3.30.720.210">
    <property type="match status" value="1"/>
</dbReference>
<evidence type="ECO:0000256" key="8">
    <source>
        <dbReference type="ARBA" id="ARBA00022801"/>
    </source>
</evidence>
<evidence type="ECO:0000256" key="15">
    <source>
        <dbReference type="HAMAP-Rule" id="MF_01458"/>
    </source>
</evidence>
<dbReference type="EMBL" id="CP114014">
    <property type="protein sequence ID" value="XAY06325.1"/>
    <property type="molecule type" value="Genomic_DNA"/>
</dbReference>
<evidence type="ECO:0000313" key="19">
    <source>
        <dbReference type="EMBL" id="XAY06325.1"/>
    </source>
</evidence>
<dbReference type="InterPro" id="IPR027417">
    <property type="entry name" value="P-loop_NTPase"/>
</dbReference>
<dbReference type="AlphaFoldDB" id="A0AAU7AXI7"/>
<feature type="active site" evidence="15">
    <location>
        <position position="486"/>
    </location>
</feature>
<evidence type="ECO:0000256" key="2">
    <source>
        <dbReference type="ARBA" id="ARBA00010044"/>
    </source>
</evidence>
<keyword evidence="9 15" id="KW-0862">Zinc</keyword>
<dbReference type="InterPro" id="IPR041569">
    <property type="entry name" value="AAA_lid_3"/>
</dbReference>